<organism evidence="1">
    <name type="scientific">marine sediment metagenome</name>
    <dbReference type="NCBI Taxonomy" id="412755"/>
    <lineage>
        <taxon>unclassified sequences</taxon>
        <taxon>metagenomes</taxon>
        <taxon>ecological metagenomes</taxon>
    </lineage>
</organism>
<comment type="caution">
    <text evidence="1">The sequence shown here is derived from an EMBL/GenBank/DDBJ whole genome shotgun (WGS) entry which is preliminary data.</text>
</comment>
<feature type="non-terminal residue" evidence="1">
    <location>
        <position position="153"/>
    </location>
</feature>
<name>X1DYM5_9ZZZZ</name>
<reference evidence="1" key="1">
    <citation type="journal article" date="2014" name="Front. Microbiol.">
        <title>High frequency of phylogenetically diverse reductive dehalogenase-homologous genes in deep subseafloor sedimentary metagenomes.</title>
        <authorList>
            <person name="Kawai M."/>
            <person name="Futagami T."/>
            <person name="Toyoda A."/>
            <person name="Takaki Y."/>
            <person name="Nishi S."/>
            <person name="Hori S."/>
            <person name="Arai W."/>
            <person name="Tsubouchi T."/>
            <person name="Morono Y."/>
            <person name="Uchiyama I."/>
            <person name="Ito T."/>
            <person name="Fujiyama A."/>
            <person name="Inagaki F."/>
            <person name="Takami H."/>
        </authorList>
    </citation>
    <scope>NUCLEOTIDE SEQUENCE</scope>
    <source>
        <strain evidence="1">Expedition CK06-06</strain>
    </source>
</reference>
<protein>
    <recommendedName>
        <fullName evidence="2">SIR2-like domain-containing protein</fullName>
    </recommendedName>
</protein>
<proteinExistence type="predicted"/>
<dbReference type="EMBL" id="BARU01003667">
    <property type="protein sequence ID" value="GAH26121.1"/>
    <property type="molecule type" value="Genomic_DNA"/>
</dbReference>
<dbReference type="AlphaFoldDB" id="X1DYM5"/>
<sequence length="153" mass="17513">MPTLPYIDKEKKTIESPHVVLVGAGASRAAFPNGDACGRKLPLVNELTDVLDLKNTIEKYGYLGNTTNFEAFYSEIFDKPQYGDLVNEIQKRVREYFEKLEIPNTVTIYDYLILSLREKDIIATFNWDPLLLKAYLRNIKVKSLPTLVFLHGN</sequence>
<gene>
    <name evidence="1" type="ORF">S03H2_07804</name>
</gene>
<evidence type="ECO:0000313" key="1">
    <source>
        <dbReference type="EMBL" id="GAH26121.1"/>
    </source>
</evidence>
<accession>X1DYM5</accession>
<evidence type="ECO:0008006" key="2">
    <source>
        <dbReference type="Google" id="ProtNLM"/>
    </source>
</evidence>